<proteinExistence type="predicted"/>
<gene>
    <name evidence="2" type="ORF">VTL71DRAFT_15022</name>
</gene>
<feature type="compositionally biased region" description="Low complexity" evidence="1">
    <location>
        <begin position="92"/>
        <end position="103"/>
    </location>
</feature>
<dbReference type="PANTHER" id="PTHR10655:SF17">
    <property type="entry name" value="LYSOPHOSPHOLIPASE-LIKE PROTEIN 1"/>
    <property type="match status" value="1"/>
</dbReference>
<dbReference type="EMBL" id="JAZHXI010000008">
    <property type="protein sequence ID" value="KAL2068684.1"/>
    <property type="molecule type" value="Genomic_DNA"/>
</dbReference>
<name>A0ABR4CG30_9HELO</name>
<feature type="compositionally biased region" description="Basic and acidic residues" evidence="1">
    <location>
        <begin position="404"/>
        <end position="419"/>
    </location>
</feature>
<dbReference type="InterPro" id="IPR029058">
    <property type="entry name" value="AB_hydrolase_fold"/>
</dbReference>
<keyword evidence="3" id="KW-1185">Reference proteome</keyword>
<dbReference type="PANTHER" id="PTHR10655">
    <property type="entry name" value="LYSOPHOSPHOLIPASE-RELATED"/>
    <property type="match status" value="1"/>
</dbReference>
<feature type="compositionally biased region" description="Acidic residues" evidence="1">
    <location>
        <begin position="41"/>
        <end position="52"/>
    </location>
</feature>
<feature type="compositionally biased region" description="Polar residues" evidence="1">
    <location>
        <begin position="1"/>
        <end position="17"/>
    </location>
</feature>
<dbReference type="Gene3D" id="3.40.50.1820">
    <property type="entry name" value="alpha/beta hydrolase"/>
    <property type="match status" value="1"/>
</dbReference>
<evidence type="ECO:0000313" key="3">
    <source>
        <dbReference type="Proteomes" id="UP001595075"/>
    </source>
</evidence>
<feature type="region of interest" description="Disordered" evidence="1">
    <location>
        <begin position="1"/>
        <end position="103"/>
    </location>
</feature>
<sequence length="426" mass="47251">MEPKQPMSSDPLSSDPTFSDEAPTEEENASAKQDAHKSTDDGWETYDSENDLADFASDSGLGTEYSTPSPESHAKTARVRPESIAPFPPAPQSSQSSPEPTPNSVQLLHIVEPLPGYPRVLTVVLLHANGSSGAELKYELLESTKCSSGKTLREELPGLRWIFPNAPMQDHVRSNGNTEKCRMWLDPCIHDPAGGATSKMFQGLKRTMDVVKDVIAAEGVKISDEEENFDCHTGWEREEIVFGGYWHGSAPAACTWICSELNIVGFMGIRGVLPDNEVRKRNLRRDILRGKPPGPASDTEDGYIYPSEFYRRWSCSMIRSGRHVVENIASTPVLLTLHENDTHWLVDSVDSATTLYESLIGPSDMMVIRSFKDHLRGAKDGIHVRELDIIREYLNNLVASKANGDRHGSGVWKKGETHPSRIRSRV</sequence>
<evidence type="ECO:0000313" key="2">
    <source>
        <dbReference type="EMBL" id="KAL2068684.1"/>
    </source>
</evidence>
<dbReference type="Proteomes" id="UP001595075">
    <property type="component" value="Unassembled WGS sequence"/>
</dbReference>
<organism evidence="2 3">
    <name type="scientific">Oculimacula yallundae</name>
    <dbReference type="NCBI Taxonomy" id="86028"/>
    <lineage>
        <taxon>Eukaryota</taxon>
        <taxon>Fungi</taxon>
        <taxon>Dikarya</taxon>
        <taxon>Ascomycota</taxon>
        <taxon>Pezizomycotina</taxon>
        <taxon>Leotiomycetes</taxon>
        <taxon>Helotiales</taxon>
        <taxon>Ploettnerulaceae</taxon>
        <taxon>Oculimacula</taxon>
    </lineage>
</organism>
<accession>A0ABR4CG30</accession>
<reference evidence="2 3" key="1">
    <citation type="journal article" date="2024" name="Commun. Biol.">
        <title>Comparative genomic analysis of thermophilic fungi reveals convergent evolutionary adaptations and gene losses.</title>
        <authorList>
            <person name="Steindorff A.S."/>
            <person name="Aguilar-Pontes M.V."/>
            <person name="Robinson A.J."/>
            <person name="Andreopoulos B."/>
            <person name="LaButti K."/>
            <person name="Kuo A."/>
            <person name="Mondo S."/>
            <person name="Riley R."/>
            <person name="Otillar R."/>
            <person name="Haridas S."/>
            <person name="Lipzen A."/>
            <person name="Grimwood J."/>
            <person name="Schmutz J."/>
            <person name="Clum A."/>
            <person name="Reid I.D."/>
            <person name="Moisan M.C."/>
            <person name="Butler G."/>
            <person name="Nguyen T.T.M."/>
            <person name="Dewar K."/>
            <person name="Conant G."/>
            <person name="Drula E."/>
            <person name="Henrissat B."/>
            <person name="Hansel C."/>
            <person name="Singer S."/>
            <person name="Hutchinson M.I."/>
            <person name="de Vries R.P."/>
            <person name="Natvig D.O."/>
            <person name="Powell A.J."/>
            <person name="Tsang A."/>
            <person name="Grigoriev I.V."/>
        </authorList>
    </citation>
    <scope>NUCLEOTIDE SEQUENCE [LARGE SCALE GENOMIC DNA]</scope>
    <source>
        <strain evidence="2 3">CBS 494.80</strain>
    </source>
</reference>
<evidence type="ECO:0000256" key="1">
    <source>
        <dbReference type="SAM" id="MobiDB-lite"/>
    </source>
</evidence>
<dbReference type="InterPro" id="IPR050565">
    <property type="entry name" value="LYPA1-2/EST-like"/>
</dbReference>
<protein>
    <submittedName>
        <fullName evidence="2">Uncharacterized protein</fullName>
    </submittedName>
</protein>
<feature type="region of interest" description="Disordered" evidence="1">
    <location>
        <begin position="404"/>
        <end position="426"/>
    </location>
</feature>
<comment type="caution">
    <text evidence="2">The sequence shown here is derived from an EMBL/GenBank/DDBJ whole genome shotgun (WGS) entry which is preliminary data.</text>
</comment>